<proteinExistence type="predicted"/>
<evidence type="ECO:0000313" key="1">
    <source>
        <dbReference type="EMBL" id="JAI06662.1"/>
    </source>
</evidence>
<reference evidence="1" key="2">
    <citation type="journal article" date="2015" name="Fish Shellfish Immunol.">
        <title>Early steps in the European eel (Anguilla anguilla)-Vibrio vulnificus interaction in the gills: Role of the RtxA13 toxin.</title>
        <authorList>
            <person name="Callol A."/>
            <person name="Pajuelo D."/>
            <person name="Ebbesson L."/>
            <person name="Teles M."/>
            <person name="MacKenzie S."/>
            <person name="Amaro C."/>
        </authorList>
    </citation>
    <scope>NUCLEOTIDE SEQUENCE</scope>
</reference>
<sequence length="52" mass="6055">MFQPIPRTSRAQVYRRASLSAASISVQTENCLWEVRVYDHISCEYIVHTGRK</sequence>
<protein>
    <submittedName>
        <fullName evidence="1">Uncharacterized protein</fullName>
    </submittedName>
</protein>
<accession>A0A0E9XW69</accession>
<name>A0A0E9XW69_ANGAN</name>
<organism evidence="1">
    <name type="scientific">Anguilla anguilla</name>
    <name type="common">European freshwater eel</name>
    <name type="synonym">Muraena anguilla</name>
    <dbReference type="NCBI Taxonomy" id="7936"/>
    <lineage>
        <taxon>Eukaryota</taxon>
        <taxon>Metazoa</taxon>
        <taxon>Chordata</taxon>
        <taxon>Craniata</taxon>
        <taxon>Vertebrata</taxon>
        <taxon>Euteleostomi</taxon>
        <taxon>Actinopterygii</taxon>
        <taxon>Neopterygii</taxon>
        <taxon>Teleostei</taxon>
        <taxon>Anguilliformes</taxon>
        <taxon>Anguillidae</taxon>
        <taxon>Anguilla</taxon>
    </lineage>
</organism>
<dbReference type="AlphaFoldDB" id="A0A0E9XW69"/>
<reference evidence="1" key="1">
    <citation type="submission" date="2014-11" db="EMBL/GenBank/DDBJ databases">
        <authorList>
            <person name="Amaro Gonzalez C."/>
        </authorList>
    </citation>
    <scope>NUCLEOTIDE SEQUENCE</scope>
</reference>
<dbReference type="EMBL" id="GBXM01001916">
    <property type="protein sequence ID" value="JAI06662.1"/>
    <property type="molecule type" value="Transcribed_RNA"/>
</dbReference>